<protein>
    <submittedName>
        <fullName evidence="4">GNAT family N-acetyltransferase</fullName>
    </submittedName>
</protein>
<dbReference type="EMBL" id="JAGEOJ010000016">
    <property type="protein sequence ID" value="MBO2452358.1"/>
    <property type="molecule type" value="Genomic_DNA"/>
</dbReference>
<keyword evidence="5" id="KW-1185">Reference proteome</keyword>
<sequence>MKIVVCGYDDPVAKRLVAQVQQEYVARYGSEDETPTDPADFTAPLGHFVVGWLDGEPVACGGWRGHDGEPNFLDGDAELKRMYVAERARGRGLARALLADLERSALERGRRRMVLETGINQPEAIALYTSSGYLAIPKFGFYSGSETSRCYGKDLSGGLV</sequence>
<dbReference type="Pfam" id="PF00583">
    <property type="entry name" value="Acetyltransf_1"/>
    <property type="match status" value="1"/>
</dbReference>
<dbReference type="PROSITE" id="PS51186">
    <property type="entry name" value="GNAT"/>
    <property type="match status" value="1"/>
</dbReference>
<dbReference type="PANTHER" id="PTHR43877">
    <property type="entry name" value="AMINOALKYLPHOSPHONATE N-ACETYLTRANSFERASE-RELATED-RELATED"/>
    <property type="match status" value="1"/>
</dbReference>
<evidence type="ECO:0000256" key="2">
    <source>
        <dbReference type="ARBA" id="ARBA00023315"/>
    </source>
</evidence>
<evidence type="ECO:0000313" key="4">
    <source>
        <dbReference type="EMBL" id="MBO2452358.1"/>
    </source>
</evidence>
<comment type="caution">
    <text evidence="4">The sequence shown here is derived from an EMBL/GenBank/DDBJ whole genome shotgun (WGS) entry which is preliminary data.</text>
</comment>
<dbReference type="InterPro" id="IPR016181">
    <property type="entry name" value="Acyl_CoA_acyltransferase"/>
</dbReference>
<evidence type="ECO:0000259" key="3">
    <source>
        <dbReference type="PROSITE" id="PS51186"/>
    </source>
</evidence>
<organism evidence="4 5">
    <name type="scientific">Actinomadura barringtoniae</name>
    <dbReference type="NCBI Taxonomy" id="1427535"/>
    <lineage>
        <taxon>Bacteria</taxon>
        <taxon>Bacillati</taxon>
        <taxon>Actinomycetota</taxon>
        <taxon>Actinomycetes</taxon>
        <taxon>Streptosporangiales</taxon>
        <taxon>Thermomonosporaceae</taxon>
        <taxon>Actinomadura</taxon>
    </lineage>
</organism>
<evidence type="ECO:0000313" key="5">
    <source>
        <dbReference type="Proteomes" id="UP000669179"/>
    </source>
</evidence>
<evidence type="ECO:0000256" key="1">
    <source>
        <dbReference type="ARBA" id="ARBA00022679"/>
    </source>
</evidence>
<dbReference type="PANTHER" id="PTHR43877:SF2">
    <property type="entry name" value="AMINOALKYLPHOSPHONATE N-ACETYLTRANSFERASE-RELATED"/>
    <property type="match status" value="1"/>
</dbReference>
<dbReference type="CDD" id="cd04301">
    <property type="entry name" value="NAT_SF"/>
    <property type="match status" value="1"/>
</dbReference>
<keyword evidence="2" id="KW-0012">Acyltransferase</keyword>
<keyword evidence="1" id="KW-0808">Transferase</keyword>
<dbReference type="GO" id="GO:0016747">
    <property type="term" value="F:acyltransferase activity, transferring groups other than amino-acyl groups"/>
    <property type="evidence" value="ECO:0007669"/>
    <property type="project" value="InterPro"/>
</dbReference>
<proteinExistence type="predicted"/>
<name>A0A939PLQ0_9ACTN</name>
<dbReference type="InterPro" id="IPR000182">
    <property type="entry name" value="GNAT_dom"/>
</dbReference>
<dbReference type="Proteomes" id="UP000669179">
    <property type="component" value="Unassembled WGS sequence"/>
</dbReference>
<dbReference type="SUPFAM" id="SSF55729">
    <property type="entry name" value="Acyl-CoA N-acyltransferases (Nat)"/>
    <property type="match status" value="1"/>
</dbReference>
<feature type="domain" description="N-acetyltransferase" evidence="3">
    <location>
        <begin position="3"/>
        <end position="160"/>
    </location>
</feature>
<gene>
    <name evidence="4" type="ORF">J4573_35075</name>
</gene>
<dbReference type="AlphaFoldDB" id="A0A939PLQ0"/>
<dbReference type="InterPro" id="IPR050832">
    <property type="entry name" value="Bact_Acetyltransf"/>
</dbReference>
<dbReference type="Gene3D" id="3.40.630.30">
    <property type="match status" value="1"/>
</dbReference>
<accession>A0A939PLQ0</accession>
<dbReference type="RefSeq" id="WP_208260336.1">
    <property type="nucleotide sequence ID" value="NZ_JAGEOJ010000016.1"/>
</dbReference>
<reference evidence="4" key="1">
    <citation type="submission" date="2021-03" db="EMBL/GenBank/DDBJ databases">
        <authorList>
            <person name="Kanchanasin P."/>
            <person name="Saeng-In P."/>
            <person name="Phongsopitanun W."/>
            <person name="Yuki M."/>
            <person name="Kudo T."/>
            <person name="Ohkuma M."/>
            <person name="Tanasupawat S."/>
        </authorList>
    </citation>
    <scope>NUCLEOTIDE SEQUENCE</scope>
    <source>
        <strain evidence="4">GKU 128</strain>
    </source>
</reference>